<dbReference type="EMBL" id="DYXT01000010">
    <property type="protein sequence ID" value="HJE38384.1"/>
    <property type="molecule type" value="Genomic_DNA"/>
</dbReference>
<keyword evidence="3" id="KW-1133">Transmembrane helix</keyword>
<feature type="coiled-coil region" evidence="1">
    <location>
        <begin position="80"/>
        <end position="124"/>
    </location>
</feature>
<accession>A0A4Q0U8F5</accession>
<gene>
    <name evidence="4" type="ORF">K8V47_01280</name>
</gene>
<dbReference type="Proteomes" id="UP000711407">
    <property type="component" value="Unassembled WGS sequence"/>
</dbReference>
<name>A0A4Q0U8F5_9BACT</name>
<feature type="compositionally biased region" description="Basic and acidic residues" evidence="2">
    <location>
        <begin position="171"/>
        <end position="194"/>
    </location>
</feature>
<keyword evidence="1" id="KW-0175">Coiled coil</keyword>
<reference evidence="4" key="1">
    <citation type="journal article" date="2021" name="PeerJ">
        <title>Extensive microbial diversity within the chicken gut microbiome revealed by metagenomics and culture.</title>
        <authorList>
            <person name="Gilroy R."/>
            <person name="Ravi A."/>
            <person name="Getino M."/>
            <person name="Pursley I."/>
            <person name="Horton D.L."/>
            <person name="Alikhan N.F."/>
            <person name="Baker D."/>
            <person name="Gharbi K."/>
            <person name="Hall N."/>
            <person name="Watson M."/>
            <person name="Adriaenssens E.M."/>
            <person name="Foster-Nyarko E."/>
            <person name="Jarju S."/>
            <person name="Secka A."/>
            <person name="Antonio M."/>
            <person name="Oren A."/>
            <person name="Chaudhuri R.R."/>
            <person name="La Ragione R."/>
            <person name="Hildebrand F."/>
            <person name="Pallen M.J."/>
        </authorList>
    </citation>
    <scope>NUCLEOTIDE SEQUENCE</scope>
    <source>
        <strain evidence="4">4100</strain>
    </source>
</reference>
<proteinExistence type="predicted"/>
<sequence length="359" mass="41746">MNKKVIIGLVLLIIGVMCALYGHSMENDKGYQFALALGHRGSPAPVIFMMGGVLMATTGLILILIGAFSSDGSTQPVVVVESQEERQERLHREAEQRRLREEELLRQRREKEQQEEEARKRRIEFWRRHRIHIISAIAAVVICIIAGCVVAHISNERSRLQAERERQEQYERQLQEKARRDEAQRQAREAERQRQLGAEEQARKEAIETKRRQAAATEAAKREIEERHKRGIYRVGEYYEVGDVRGVVFSTDETGQHGKILSVKQREDISWNLASDYYAGWSLPSQEEIKVIMANKTAINKTLKSAGHPIIEEKDYWLEDHWGSVVYYYDRYGGQIRNCSKTDVRSQPYEKHARWVRKY</sequence>
<dbReference type="AlphaFoldDB" id="A0A4Q0U8F5"/>
<feature type="transmembrane region" description="Helical" evidence="3">
    <location>
        <begin position="131"/>
        <end position="153"/>
    </location>
</feature>
<evidence type="ECO:0000313" key="4">
    <source>
        <dbReference type="EMBL" id="HJE38384.1"/>
    </source>
</evidence>
<evidence type="ECO:0000256" key="1">
    <source>
        <dbReference type="SAM" id="Coils"/>
    </source>
</evidence>
<reference evidence="4" key="2">
    <citation type="submission" date="2021-09" db="EMBL/GenBank/DDBJ databases">
        <authorList>
            <person name="Gilroy R."/>
        </authorList>
    </citation>
    <scope>NUCLEOTIDE SEQUENCE</scope>
    <source>
        <strain evidence="4">4100</strain>
    </source>
</reference>
<feature type="transmembrane region" description="Helical" evidence="3">
    <location>
        <begin position="44"/>
        <end position="65"/>
    </location>
</feature>
<keyword evidence="3" id="KW-0472">Membrane</keyword>
<evidence type="ECO:0000313" key="5">
    <source>
        <dbReference type="Proteomes" id="UP000711407"/>
    </source>
</evidence>
<evidence type="ECO:0000256" key="3">
    <source>
        <dbReference type="SAM" id="Phobius"/>
    </source>
</evidence>
<feature type="transmembrane region" description="Helical" evidence="3">
    <location>
        <begin position="5"/>
        <end position="24"/>
    </location>
</feature>
<feature type="region of interest" description="Disordered" evidence="2">
    <location>
        <begin position="171"/>
        <end position="221"/>
    </location>
</feature>
<evidence type="ECO:0000256" key="2">
    <source>
        <dbReference type="SAM" id="MobiDB-lite"/>
    </source>
</evidence>
<protein>
    <submittedName>
        <fullName evidence="4">Uncharacterized protein</fullName>
    </submittedName>
</protein>
<keyword evidence="3" id="KW-0812">Transmembrane</keyword>
<organism evidence="4 5">
    <name type="scientific">Candidatus Amulumruptor caecigallinarius</name>
    <dbReference type="NCBI Taxonomy" id="2109911"/>
    <lineage>
        <taxon>Bacteria</taxon>
        <taxon>Pseudomonadati</taxon>
        <taxon>Bacteroidota</taxon>
        <taxon>Bacteroidia</taxon>
        <taxon>Bacteroidales</taxon>
        <taxon>Muribaculaceae</taxon>
        <taxon>Candidatus Amulumruptor</taxon>
    </lineage>
</organism>
<comment type="caution">
    <text evidence="4">The sequence shown here is derived from an EMBL/GenBank/DDBJ whole genome shotgun (WGS) entry which is preliminary data.</text>
</comment>
<feature type="compositionally biased region" description="Basic and acidic residues" evidence="2">
    <location>
        <begin position="200"/>
        <end position="211"/>
    </location>
</feature>